<keyword evidence="7" id="KW-1185">Reference proteome</keyword>
<name>A0AAD7AHB2_9AGAR</name>
<dbReference type="Gene3D" id="6.10.140.2220">
    <property type="match status" value="1"/>
</dbReference>
<evidence type="ECO:0000259" key="5">
    <source>
        <dbReference type="PROSITE" id="PS50865"/>
    </source>
</evidence>
<evidence type="ECO:0000256" key="1">
    <source>
        <dbReference type="ARBA" id="ARBA00022723"/>
    </source>
</evidence>
<evidence type="ECO:0000313" key="6">
    <source>
        <dbReference type="EMBL" id="KAJ7358596.1"/>
    </source>
</evidence>
<dbReference type="AlphaFoldDB" id="A0AAD7AHB2"/>
<dbReference type="PROSITE" id="PS01360">
    <property type="entry name" value="ZF_MYND_1"/>
    <property type="match status" value="1"/>
</dbReference>
<dbReference type="SUPFAM" id="SSF144232">
    <property type="entry name" value="HIT/MYND zinc finger-like"/>
    <property type="match status" value="1"/>
</dbReference>
<organism evidence="6 7">
    <name type="scientific">Mycena albidolilacea</name>
    <dbReference type="NCBI Taxonomy" id="1033008"/>
    <lineage>
        <taxon>Eukaryota</taxon>
        <taxon>Fungi</taxon>
        <taxon>Dikarya</taxon>
        <taxon>Basidiomycota</taxon>
        <taxon>Agaricomycotina</taxon>
        <taxon>Agaricomycetes</taxon>
        <taxon>Agaricomycetidae</taxon>
        <taxon>Agaricales</taxon>
        <taxon>Marasmiineae</taxon>
        <taxon>Mycenaceae</taxon>
        <taxon>Mycena</taxon>
    </lineage>
</organism>
<dbReference type="GO" id="GO:0008270">
    <property type="term" value="F:zinc ion binding"/>
    <property type="evidence" value="ECO:0007669"/>
    <property type="project" value="UniProtKB-KW"/>
</dbReference>
<dbReference type="PROSITE" id="PS50865">
    <property type="entry name" value="ZF_MYND_2"/>
    <property type="match status" value="1"/>
</dbReference>
<dbReference type="Proteomes" id="UP001218218">
    <property type="component" value="Unassembled WGS sequence"/>
</dbReference>
<sequence>MLVLNAHLKAGSSLPADTDLSESEQKQLQDQIYDMLTLPPRGEGPAAFWRVFAAHHLADVAASIRNFSPATQKHALGVALSILCLLPDPSREAISYYRKFLRNAAVTKDIPTIIARAFVEGTPRMRPVDGGMHCSLIIDTLYWCDSALGDDGKASVDADVRASLAATLDSMLEPPSRAAALRLPELFEMQRLRRVLKEVEAMPGSFYLDVMRKFLEVPMNICSGSMCKRAPEHSCSKCKTARYCGQQCQTWHWKNGHNPCCFKTDY</sequence>
<dbReference type="InterPro" id="IPR002893">
    <property type="entry name" value="Znf_MYND"/>
</dbReference>
<evidence type="ECO:0000256" key="2">
    <source>
        <dbReference type="ARBA" id="ARBA00022771"/>
    </source>
</evidence>
<reference evidence="6" key="1">
    <citation type="submission" date="2023-03" db="EMBL/GenBank/DDBJ databases">
        <title>Massive genome expansion in bonnet fungi (Mycena s.s.) driven by repeated elements and novel gene families across ecological guilds.</title>
        <authorList>
            <consortium name="Lawrence Berkeley National Laboratory"/>
            <person name="Harder C.B."/>
            <person name="Miyauchi S."/>
            <person name="Viragh M."/>
            <person name="Kuo A."/>
            <person name="Thoen E."/>
            <person name="Andreopoulos B."/>
            <person name="Lu D."/>
            <person name="Skrede I."/>
            <person name="Drula E."/>
            <person name="Henrissat B."/>
            <person name="Morin E."/>
            <person name="Kohler A."/>
            <person name="Barry K."/>
            <person name="LaButti K."/>
            <person name="Morin E."/>
            <person name="Salamov A."/>
            <person name="Lipzen A."/>
            <person name="Mereny Z."/>
            <person name="Hegedus B."/>
            <person name="Baldrian P."/>
            <person name="Stursova M."/>
            <person name="Weitz H."/>
            <person name="Taylor A."/>
            <person name="Grigoriev I.V."/>
            <person name="Nagy L.G."/>
            <person name="Martin F."/>
            <person name="Kauserud H."/>
        </authorList>
    </citation>
    <scope>NUCLEOTIDE SEQUENCE</scope>
    <source>
        <strain evidence="6">CBHHK002</strain>
    </source>
</reference>
<keyword evidence="1" id="KW-0479">Metal-binding</keyword>
<accession>A0AAD7AHB2</accession>
<keyword evidence="2 4" id="KW-0863">Zinc-finger</keyword>
<keyword evidence="3" id="KW-0862">Zinc</keyword>
<gene>
    <name evidence="6" type="ORF">DFH08DRAFT_687376</name>
</gene>
<comment type="caution">
    <text evidence="6">The sequence shown here is derived from an EMBL/GenBank/DDBJ whole genome shotgun (WGS) entry which is preliminary data.</text>
</comment>
<evidence type="ECO:0000256" key="3">
    <source>
        <dbReference type="ARBA" id="ARBA00022833"/>
    </source>
</evidence>
<proteinExistence type="predicted"/>
<feature type="domain" description="MYND-type" evidence="5">
    <location>
        <begin position="222"/>
        <end position="261"/>
    </location>
</feature>
<evidence type="ECO:0000313" key="7">
    <source>
        <dbReference type="Proteomes" id="UP001218218"/>
    </source>
</evidence>
<dbReference type="EMBL" id="JARIHO010000007">
    <property type="protein sequence ID" value="KAJ7358596.1"/>
    <property type="molecule type" value="Genomic_DNA"/>
</dbReference>
<evidence type="ECO:0000256" key="4">
    <source>
        <dbReference type="PROSITE-ProRule" id="PRU00134"/>
    </source>
</evidence>
<protein>
    <recommendedName>
        <fullName evidence="5">MYND-type domain-containing protein</fullName>
    </recommendedName>
</protein>